<keyword evidence="1" id="KW-0812">Transmembrane</keyword>
<evidence type="ECO:0000256" key="1">
    <source>
        <dbReference type="SAM" id="Phobius"/>
    </source>
</evidence>
<gene>
    <name evidence="2" type="ORF">GCM10009784_22490</name>
</gene>
<organism evidence="2 3">
    <name type="scientific">Arthrobacter parietis</name>
    <dbReference type="NCBI Taxonomy" id="271434"/>
    <lineage>
        <taxon>Bacteria</taxon>
        <taxon>Bacillati</taxon>
        <taxon>Actinomycetota</taxon>
        <taxon>Actinomycetes</taxon>
        <taxon>Micrococcales</taxon>
        <taxon>Micrococcaceae</taxon>
        <taxon>Arthrobacter</taxon>
    </lineage>
</organism>
<protein>
    <submittedName>
        <fullName evidence="2">Uncharacterized protein</fullName>
    </submittedName>
</protein>
<dbReference type="Proteomes" id="UP001500974">
    <property type="component" value="Unassembled WGS sequence"/>
</dbReference>
<evidence type="ECO:0000313" key="2">
    <source>
        <dbReference type="EMBL" id="GAA2176361.1"/>
    </source>
</evidence>
<proteinExistence type="predicted"/>
<keyword evidence="1" id="KW-1133">Transmembrane helix</keyword>
<accession>A0ABP5MP39</accession>
<name>A0ABP5MP39_9MICC</name>
<keyword evidence="1" id="KW-0472">Membrane</keyword>
<evidence type="ECO:0000313" key="3">
    <source>
        <dbReference type="Proteomes" id="UP001500974"/>
    </source>
</evidence>
<feature type="transmembrane region" description="Helical" evidence="1">
    <location>
        <begin position="49"/>
        <end position="67"/>
    </location>
</feature>
<comment type="caution">
    <text evidence="2">The sequence shown here is derived from an EMBL/GenBank/DDBJ whole genome shotgun (WGS) entry which is preliminary data.</text>
</comment>
<dbReference type="EMBL" id="BAAAON010000002">
    <property type="protein sequence ID" value="GAA2176361.1"/>
    <property type="molecule type" value="Genomic_DNA"/>
</dbReference>
<reference evidence="3" key="1">
    <citation type="journal article" date="2019" name="Int. J. Syst. Evol. Microbiol.">
        <title>The Global Catalogue of Microorganisms (GCM) 10K type strain sequencing project: providing services to taxonomists for standard genome sequencing and annotation.</title>
        <authorList>
            <consortium name="The Broad Institute Genomics Platform"/>
            <consortium name="The Broad Institute Genome Sequencing Center for Infectious Disease"/>
            <person name="Wu L."/>
            <person name="Ma J."/>
        </authorList>
    </citation>
    <scope>NUCLEOTIDE SEQUENCE [LARGE SCALE GENOMIC DNA]</scope>
    <source>
        <strain evidence="3">JCM 14917</strain>
    </source>
</reference>
<keyword evidence="3" id="KW-1185">Reference proteome</keyword>
<sequence>MTLFGVGFVICATLFASLISRYFWVEDSGVEEGSATFNHLVSATPSEQGLFAFAGLLIIIGVVAWVWRPSHLVSGAGERTRWYGMVLSR</sequence>